<dbReference type="CDD" id="cd00075">
    <property type="entry name" value="HATPase"/>
    <property type="match status" value="1"/>
</dbReference>
<accession>Q7UJV1</accession>
<comment type="subcellular location">
    <subcellularLocation>
        <location evidence="2">Cell membrane</location>
        <topology evidence="2">Multi-pass membrane protein</topology>
    </subcellularLocation>
</comment>
<dbReference type="Proteomes" id="UP000001025">
    <property type="component" value="Chromosome"/>
</dbReference>
<evidence type="ECO:0000256" key="5">
    <source>
        <dbReference type="ARBA" id="ARBA00022553"/>
    </source>
</evidence>
<dbReference type="InterPro" id="IPR050980">
    <property type="entry name" value="2C_sensor_his_kinase"/>
</dbReference>
<evidence type="ECO:0000256" key="6">
    <source>
        <dbReference type="ARBA" id="ARBA00022679"/>
    </source>
</evidence>
<evidence type="ECO:0000256" key="9">
    <source>
        <dbReference type="ARBA" id="ARBA00022840"/>
    </source>
</evidence>
<dbReference type="PRINTS" id="PR00344">
    <property type="entry name" value="BCTRLSENSOR"/>
</dbReference>
<proteinExistence type="predicted"/>
<dbReference type="eggNOG" id="COG4191">
    <property type="taxonomic scope" value="Bacteria"/>
</dbReference>
<feature type="domain" description="HAMP" evidence="12">
    <location>
        <begin position="208"/>
        <end position="265"/>
    </location>
</feature>
<dbReference type="InterPro" id="IPR036097">
    <property type="entry name" value="HisK_dim/P_sf"/>
</dbReference>
<evidence type="ECO:0000313" key="13">
    <source>
        <dbReference type="EMBL" id="CAD77130.1"/>
    </source>
</evidence>
<dbReference type="KEGG" id="rba:RB11037"/>
<dbReference type="GO" id="GO:0005886">
    <property type="term" value="C:plasma membrane"/>
    <property type="evidence" value="ECO:0000318"/>
    <property type="project" value="GO_Central"/>
</dbReference>
<evidence type="ECO:0000313" key="14">
    <source>
        <dbReference type="Proteomes" id="UP000001025"/>
    </source>
</evidence>
<organism evidence="13 14">
    <name type="scientific">Rhodopirellula baltica (strain DSM 10527 / NCIMB 13988 / SH1)</name>
    <dbReference type="NCBI Taxonomy" id="243090"/>
    <lineage>
        <taxon>Bacteria</taxon>
        <taxon>Pseudomonadati</taxon>
        <taxon>Planctomycetota</taxon>
        <taxon>Planctomycetia</taxon>
        <taxon>Pirellulales</taxon>
        <taxon>Pirellulaceae</taxon>
        <taxon>Rhodopirellula</taxon>
    </lineage>
</organism>
<evidence type="ECO:0000256" key="4">
    <source>
        <dbReference type="ARBA" id="ARBA00022475"/>
    </source>
</evidence>
<evidence type="ECO:0000256" key="10">
    <source>
        <dbReference type="SAM" id="Phobius"/>
    </source>
</evidence>
<keyword evidence="8" id="KW-0418">Kinase</keyword>
<dbReference type="GO" id="GO:0005524">
    <property type="term" value="F:ATP binding"/>
    <property type="evidence" value="ECO:0007669"/>
    <property type="project" value="UniProtKB-KW"/>
</dbReference>
<dbReference type="EMBL" id="BX294152">
    <property type="protein sequence ID" value="CAD77130.1"/>
    <property type="molecule type" value="Genomic_DNA"/>
</dbReference>
<dbReference type="PROSITE" id="PS50885">
    <property type="entry name" value="HAMP"/>
    <property type="match status" value="1"/>
</dbReference>
<protein>
    <recommendedName>
        <fullName evidence="3">histidine kinase</fullName>
        <ecNumber evidence="3">2.7.13.3</ecNumber>
    </recommendedName>
</protein>
<gene>
    <name evidence="13" type="primary">ntrB</name>
    <name evidence="13" type="ordered locus">RB11037</name>
</gene>
<dbReference type="SUPFAM" id="SSF55874">
    <property type="entry name" value="ATPase domain of HSP90 chaperone/DNA topoisomerase II/histidine kinase"/>
    <property type="match status" value="1"/>
</dbReference>
<keyword evidence="14" id="KW-1185">Reference proteome</keyword>
<keyword evidence="5" id="KW-0597">Phosphoprotein</keyword>
<dbReference type="PANTHER" id="PTHR44936">
    <property type="entry name" value="SENSOR PROTEIN CREC"/>
    <property type="match status" value="1"/>
</dbReference>
<evidence type="ECO:0000259" key="12">
    <source>
        <dbReference type="PROSITE" id="PS50885"/>
    </source>
</evidence>
<evidence type="ECO:0000256" key="3">
    <source>
        <dbReference type="ARBA" id="ARBA00012438"/>
    </source>
</evidence>
<dbReference type="STRING" id="243090.RB11037"/>
<dbReference type="InterPro" id="IPR036890">
    <property type="entry name" value="HATPase_C_sf"/>
</dbReference>
<dbReference type="GO" id="GO:0000155">
    <property type="term" value="F:phosphorelay sensor kinase activity"/>
    <property type="evidence" value="ECO:0000318"/>
    <property type="project" value="GO_Central"/>
</dbReference>
<keyword evidence="10" id="KW-0812">Transmembrane</keyword>
<keyword evidence="6 13" id="KW-0808">Transferase</keyword>
<dbReference type="PROSITE" id="PS50109">
    <property type="entry name" value="HIS_KIN"/>
    <property type="match status" value="1"/>
</dbReference>
<dbReference type="HOGENOM" id="CLU_589111_0_0_0"/>
<evidence type="ECO:0000259" key="11">
    <source>
        <dbReference type="PROSITE" id="PS50109"/>
    </source>
</evidence>
<keyword evidence="9" id="KW-0067">ATP-binding</keyword>
<dbReference type="Gene3D" id="3.30.565.10">
    <property type="entry name" value="Histidine kinase-like ATPase, C-terminal domain"/>
    <property type="match status" value="1"/>
</dbReference>
<dbReference type="InterPro" id="IPR003660">
    <property type="entry name" value="HAMP_dom"/>
</dbReference>
<feature type="transmembrane region" description="Helical" evidence="10">
    <location>
        <begin position="36"/>
        <end position="58"/>
    </location>
</feature>
<comment type="catalytic activity">
    <reaction evidence="1">
        <text>ATP + protein L-histidine = ADP + protein N-phospho-L-histidine.</text>
        <dbReference type="EC" id="2.7.13.3"/>
    </reaction>
</comment>
<dbReference type="SMART" id="SM00387">
    <property type="entry name" value="HATPase_c"/>
    <property type="match status" value="1"/>
</dbReference>
<dbReference type="Pfam" id="PF00672">
    <property type="entry name" value="HAMP"/>
    <property type="match status" value="1"/>
</dbReference>
<feature type="transmembrane region" description="Helical" evidence="10">
    <location>
        <begin position="185"/>
        <end position="206"/>
    </location>
</feature>
<dbReference type="Pfam" id="PF02518">
    <property type="entry name" value="HATPase_c"/>
    <property type="match status" value="1"/>
</dbReference>
<dbReference type="InterPro" id="IPR003594">
    <property type="entry name" value="HATPase_dom"/>
</dbReference>
<evidence type="ECO:0000256" key="1">
    <source>
        <dbReference type="ARBA" id="ARBA00000085"/>
    </source>
</evidence>
<keyword evidence="10" id="KW-0472">Membrane</keyword>
<dbReference type="PANTHER" id="PTHR44936:SF10">
    <property type="entry name" value="SENSOR PROTEIN RSTB"/>
    <property type="match status" value="1"/>
</dbReference>
<evidence type="ECO:0000256" key="2">
    <source>
        <dbReference type="ARBA" id="ARBA00004651"/>
    </source>
</evidence>
<dbReference type="Gene3D" id="1.10.287.130">
    <property type="match status" value="1"/>
</dbReference>
<dbReference type="OrthoDB" id="1931120at2"/>
<dbReference type="SUPFAM" id="SSF158472">
    <property type="entry name" value="HAMP domain-like"/>
    <property type="match status" value="1"/>
</dbReference>
<dbReference type="AlphaFoldDB" id="Q7UJV1"/>
<dbReference type="InterPro" id="IPR005467">
    <property type="entry name" value="His_kinase_dom"/>
</dbReference>
<dbReference type="EnsemblBacteria" id="CAD77130">
    <property type="protein sequence ID" value="CAD77130"/>
    <property type="gene ID" value="RB11037"/>
</dbReference>
<dbReference type="InterPro" id="IPR003661">
    <property type="entry name" value="HisK_dim/P_dom"/>
</dbReference>
<dbReference type="EC" id="2.7.13.3" evidence="3"/>
<name>Q7UJV1_RHOBA</name>
<evidence type="ECO:0000256" key="7">
    <source>
        <dbReference type="ARBA" id="ARBA00022741"/>
    </source>
</evidence>
<keyword evidence="10" id="KW-1133">Transmembrane helix</keyword>
<dbReference type="SUPFAM" id="SSF47384">
    <property type="entry name" value="Homodimeric domain of signal transducing histidine kinase"/>
    <property type="match status" value="1"/>
</dbReference>
<dbReference type="SMART" id="SM00304">
    <property type="entry name" value="HAMP"/>
    <property type="match status" value="1"/>
</dbReference>
<dbReference type="CDD" id="cd00082">
    <property type="entry name" value="HisKA"/>
    <property type="match status" value="1"/>
</dbReference>
<dbReference type="InParanoid" id="Q7UJV1"/>
<feature type="domain" description="Histidine kinase" evidence="11">
    <location>
        <begin position="282"/>
        <end position="485"/>
    </location>
</feature>
<keyword evidence="4" id="KW-1003">Cell membrane</keyword>
<reference evidence="13 14" key="1">
    <citation type="journal article" date="2003" name="Proc. Natl. Acad. Sci. U.S.A.">
        <title>Complete genome sequence of the marine planctomycete Pirellula sp. strain 1.</title>
        <authorList>
            <person name="Gloeckner F.O."/>
            <person name="Kube M."/>
            <person name="Bauer M."/>
            <person name="Teeling H."/>
            <person name="Lombardot T."/>
            <person name="Ludwig W."/>
            <person name="Gade D."/>
            <person name="Beck A."/>
            <person name="Borzym K."/>
            <person name="Heitmann K."/>
            <person name="Rabus R."/>
            <person name="Schlesner H."/>
            <person name="Amann R."/>
            <person name="Reinhardt R."/>
        </authorList>
    </citation>
    <scope>NUCLEOTIDE SEQUENCE [LARGE SCALE GENOMIC DNA]</scope>
    <source>
        <strain evidence="14">DSM 10527 / NCIMB 13988 / SH1</strain>
    </source>
</reference>
<dbReference type="GO" id="GO:0009927">
    <property type="term" value="F:histidine phosphotransfer kinase activity"/>
    <property type="evidence" value="ECO:0000318"/>
    <property type="project" value="GO_Central"/>
</dbReference>
<dbReference type="CDD" id="cd06225">
    <property type="entry name" value="HAMP"/>
    <property type="match status" value="1"/>
</dbReference>
<dbReference type="PATRIC" id="fig|243090.15.peg.5339"/>
<dbReference type="InterPro" id="IPR004358">
    <property type="entry name" value="Sig_transdc_His_kin-like_C"/>
</dbReference>
<evidence type="ECO:0000256" key="8">
    <source>
        <dbReference type="ARBA" id="ARBA00022777"/>
    </source>
</evidence>
<sequence>MLRRVFRHRWRIFRLGHPNTMSPVTSPPLRSLRLRLLTPIIVTALMAAVLVAIASYWLGTQRAMKDLEQRFSAIQSTLSDSNFPLNSMVLESLADLTRTQLIGLSSSGHVTSSTLNLDEAARTSFKEHLQNQQPLPGSIIPNDDGTRFRVFAFQTVGSQLRQDRVAAVVVLFEDEQFNANRRQAAILPLATGLSTIVALSSLTFWLTSRLIRRISKLQRRVEAVANGDFDSAVSDDASDEEVPDEIGRLGGAVDSMAQQLKQLWNQINRQQSEKLLHQIAGGMAHQLRNSLTGARMAVELHAQECQATDDEGIRVAIHQIELSEDYVRRLLLVASGRQDEDRPTDVQTCFEDVRTSLSPIAKHLRVKMQWDLDDDLRQRRIQDGPTWVAAVTNLIHNAIQAGDEVDVSLQQLSENTLRVTVSDNGAGIPEAVAANLFEPFVTSKPEGMGLGLPVVQRSAEYLGGSVRWRRENERTIFELDTQLLRSRDQQDEP</sequence>
<keyword evidence="7" id="KW-0547">Nucleotide-binding</keyword>
<dbReference type="GO" id="GO:0000160">
    <property type="term" value="P:phosphorelay signal transduction system"/>
    <property type="evidence" value="ECO:0000318"/>
    <property type="project" value="GO_Central"/>
</dbReference>